<dbReference type="AlphaFoldDB" id="A0A0F9P4Y5"/>
<dbReference type="GO" id="GO:0044423">
    <property type="term" value="C:virion component"/>
    <property type="evidence" value="ECO:0007669"/>
    <property type="project" value="UniProtKB-KW"/>
</dbReference>
<evidence type="ECO:0000256" key="4">
    <source>
        <dbReference type="ARBA" id="ARBA00022844"/>
    </source>
</evidence>
<reference evidence="7" key="1">
    <citation type="journal article" date="2015" name="Nature">
        <title>Complex archaea that bridge the gap between prokaryotes and eukaryotes.</title>
        <authorList>
            <person name="Spang A."/>
            <person name="Saw J.H."/>
            <person name="Jorgensen S.L."/>
            <person name="Zaremba-Niedzwiedzka K."/>
            <person name="Martijn J."/>
            <person name="Lind A.E."/>
            <person name="van Eijk R."/>
            <person name="Schleper C."/>
            <person name="Guy L."/>
            <person name="Ettema T.J."/>
        </authorList>
    </citation>
    <scope>NUCLEOTIDE SEQUENCE</scope>
</reference>
<evidence type="ECO:0000256" key="1">
    <source>
        <dbReference type="ARBA" id="ARBA00004328"/>
    </source>
</evidence>
<dbReference type="GO" id="GO:0046718">
    <property type="term" value="P:symbiont entry into host cell"/>
    <property type="evidence" value="ECO:0007669"/>
    <property type="project" value="UniProtKB-KW"/>
</dbReference>
<evidence type="ECO:0000313" key="7">
    <source>
        <dbReference type="EMBL" id="KKM88522.1"/>
    </source>
</evidence>
<name>A0A0F9P4Y5_9ZZZZ</name>
<keyword evidence="3" id="KW-1188">Viral release from host cell</keyword>
<keyword evidence="2" id="KW-1162">Viral penetration into host cytoplasm</keyword>
<keyword evidence="4" id="KW-0946">Virion</keyword>
<gene>
    <name evidence="7" type="ORF">LCGC14_1257860</name>
</gene>
<evidence type="ECO:0000256" key="3">
    <source>
        <dbReference type="ARBA" id="ARBA00022612"/>
    </source>
</evidence>
<evidence type="ECO:0000256" key="6">
    <source>
        <dbReference type="ARBA" id="ARBA00023296"/>
    </source>
</evidence>
<keyword evidence="6" id="KW-1160">Virus entry into host cell</keyword>
<protein>
    <submittedName>
        <fullName evidence="7">Uncharacterized protein</fullName>
    </submittedName>
</protein>
<dbReference type="InterPro" id="IPR020991">
    <property type="entry name" value="Connector_podovirus"/>
</dbReference>
<comment type="subcellular location">
    <subcellularLocation>
        <location evidence="1">Virion</location>
    </subcellularLocation>
</comment>
<sequence>MLESQEKKVFDRLKDLDQDFTSWELRGQDVVDYLAPSRADIISRRQPGASKTEKIFDTTPTDALNKCAAGFMGYHTSQAAPWFGLATLNRDLMDFPDVKFYLQEVVRTLQLVFHQANFYTQMHEFYIDLCGFCTGNMFIGADPINYLFFKTCPYGQYRIAENYKGLVDVVYRAYPETARNLETEFEGESLPDDVKKALADDRYEEKFQIVHAVWPQTDVDIGGVPAMFPFQYAYFASAGGMTAGGEHVIEKGGFFEFPYAVARWSKDSGEKYGRGPGIDNMPDIKTLQKQEKSILKAGQKAVDPPLDIPPGYRTAIRTGPAGLNFRAQGTEGIRPLYEFGANIPIGADLAEQRRERIKKAFYNDVFMLLQNIQKGQMTIPELMERIQEKLIILGPVIGRLHHEATGPIIERSYGILARQFPPVLPELPEILVNQDIEIEYISPLAKAQRAAEIRTSMDALNMIFAVSEKIPNIVDNINGDEVAKDVWDLSGINQKLLNDPRTVEAIRQQRAEQQQVEQQKADMLLAAEVASKAGGALSAGATLQ</sequence>
<dbReference type="EMBL" id="LAZR01006948">
    <property type="protein sequence ID" value="KKM88522.1"/>
    <property type="molecule type" value="Genomic_DNA"/>
</dbReference>
<evidence type="ECO:0000256" key="5">
    <source>
        <dbReference type="ARBA" id="ARBA00023219"/>
    </source>
</evidence>
<dbReference type="Pfam" id="PF12236">
    <property type="entry name" value="Head-tail_con"/>
    <property type="match status" value="1"/>
</dbReference>
<proteinExistence type="predicted"/>
<keyword evidence="5" id="KW-0231">Viral genome packaging</keyword>
<comment type="caution">
    <text evidence="7">The sequence shown here is derived from an EMBL/GenBank/DDBJ whole genome shotgun (WGS) entry which is preliminary data.</text>
</comment>
<accession>A0A0F9P4Y5</accession>
<organism evidence="7">
    <name type="scientific">marine sediment metagenome</name>
    <dbReference type="NCBI Taxonomy" id="412755"/>
    <lineage>
        <taxon>unclassified sequences</taxon>
        <taxon>metagenomes</taxon>
        <taxon>ecological metagenomes</taxon>
    </lineage>
</organism>
<evidence type="ECO:0000256" key="2">
    <source>
        <dbReference type="ARBA" id="ARBA00022595"/>
    </source>
</evidence>